<feature type="region of interest" description="Disordered" evidence="1">
    <location>
        <begin position="1"/>
        <end position="25"/>
    </location>
</feature>
<keyword evidence="3" id="KW-1185">Reference proteome</keyword>
<reference evidence="2" key="1">
    <citation type="submission" date="2021-01" db="EMBL/GenBank/DDBJ databases">
        <title>Whole genome shotgun sequence of Virgisporangium ochraceum NBRC 16418.</title>
        <authorList>
            <person name="Komaki H."/>
            <person name="Tamura T."/>
        </authorList>
    </citation>
    <scope>NUCLEOTIDE SEQUENCE</scope>
    <source>
        <strain evidence="2">NBRC 16418</strain>
    </source>
</reference>
<protein>
    <submittedName>
        <fullName evidence="2">Uncharacterized protein</fullName>
    </submittedName>
</protein>
<evidence type="ECO:0000256" key="1">
    <source>
        <dbReference type="SAM" id="MobiDB-lite"/>
    </source>
</evidence>
<evidence type="ECO:0000313" key="3">
    <source>
        <dbReference type="Proteomes" id="UP000635606"/>
    </source>
</evidence>
<feature type="region of interest" description="Disordered" evidence="1">
    <location>
        <begin position="47"/>
        <end position="68"/>
    </location>
</feature>
<proteinExistence type="predicted"/>
<evidence type="ECO:0000313" key="2">
    <source>
        <dbReference type="EMBL" id="GIJ69151.1"/>
    </source>
</evidence>
<comment type="caution">
    <text evidence="2">The sequence shown here is derived from an EMBL/GenBank/DDBJ whole genome shotgun (WGS) entry which is preliminary data.</text>
</comment>
<dbReference type="AlphaFoldDB" id="A0A8J3ZSZ9"/>
<dbReference type="Proteomes" id="UP000635606">
    <property type="component" value="Unassembled WGS sequence"/>
</dbReference>
<organism evidence="2 3">
    <name type="scientific">Virgisporangium ochraceum</name>
    <dbReference type="NCBI Taxonomy" id="65505"/>
    <lineage>
        <taxon>Bacteria</taxon>
        <taxon>Bacillati</taxon>
        <taxon>Actinomycetota</taxon>
        <taxon>Actinomycetes</taxon>
        <taxon>Micromonosporales</taxon>
        <taxon>Micromonosporaceae</taxon>
        <taxon>Virgisporangium</taxon>
    </lineage>
</organism>
<sequence length="68" mass="6943">MTTATVSDNRPPTTAATVSPAANAPNAGFGAATVCSTIDRASPRIRAATRSGPARWRRFGGKGASRRA</sequence>
<accession>A0A8J3ZSZ9</accession>
<feature type="compositionally biased region" description="Basic residues" evidence="1">
    <location>
        <begin position="55"/>
        <end position="68"/>
    </location>
</feature>
<gene>
    <name evidence="2" type="ORF">Voc01_040680</name>
</gene>
<feature type="compositionally biased region" description="Polar residues" evidence="1">
    <location>
        <begin position="1"/>
        <end position="10"/>
    </location>
</feature>
<name>A0A8J3ZSZ9_9ACTN</name>
<feature type="compositionally biased region" description="Low complexity" evidence="1">
    <location>
        <begin position="11"/>
        <end position="25"/>
    </location>
</feature>
<dbReference type="EMBL" id="BOPH01000054">
    <property type="protein sequence ID" value="GIJ69151.1"/>
    <property type="molecule type" value="Genomic_DNA"/>
</dbReference>